<dbReference type="NCBIfam" id="TIGR00778">
    <property type="entry name" value="ahpD_dom"/>
    <property type="match status" value="1"/>
</dbReference>
<feature type="domain" description="Carboxymuconolactone decarboxylase-like" evidence="1">
    <location>
        <begin position="26"/>
        <end position="98"/>
    </location>
</feature>
<dbReference type="EMBL" id="CP012333">
    <property type="protein sequence ID" value="AKV00326.1"/>
    <property type="molecule type" value="Genomic_DNA"/>
</dbReference>
<evidence type="ECO:0000313" key="3">
    <source>
        <dbReference type="Proteomes" id="UP000064967"/>
    </source>
</evidence>
<gene>
    <name evidence="2" type="ORF">AKJ09_06989</name>
</gene>
<dbReference type="InterPro" id="IPR004675">
    <property type="entry name" value="AhpD_core"/>
</dbReference>
<evidence type="ECO:0000313" key="2">
    <source>
        <dbReference type="EMBL" id="AKV00326.1"/>
    </source>
</evidence>
<reference evidence="2 3" key="1">
    <citation type="submission" date="2015-08" db="EMBL/GenBank/DDBJ databases">
        <authorList>
            <person name="Babu N.S."/>
            <person name="Beckwith C.J."/>
            <person name="Beseler K.G."/>
            <person name="Brison A."/>
            <person name="Carone J.V."/>
            <person name="Caskin T.P."/>
            <person name="Diamond M."/>
            <person name="Durham M.E."/>
            <person name="Foxe J.M."/>
            <person name="Go M."/>
            <person name="Henderson B.A."/>
            <person name="Jones I.B."/>
            <person name="McGettigan J.A."/>
            <person name="Micheletti S.J."/>
            <person name="Nasrallah M.E."/>
            <person name="Ortiz D."/>
            <person name="Piller C.R."/>
            <person name="Privatt S.R."/>
            <person name="Schneider S.L."/>
            <person name="Sharp S."/>
            <person name="Smith T.C."/>
            <person name="Stanton J.D."/>
            <person name="Ullery H.E."/>
            <person name="Wilson R.J."/>
            <person name="Serrano M.G."/>
            <person name="Buck G."/>
            <person name="Lee V."/>
            <person name="Wang Y."/>
            <person name="Carvalho R."/>
            <person name="Voegtly L."/>
            <person name="Shi R."/>
            <person name="Duckworth R."/>
            <person name="Johnson A."/>
            <person name="Loviza R."/>
            <person name="Walstead R."/>
            <person name="Shah Z."/>
            <person name="Kiflezghi M."/>
            <person name="Wade K."/>
            <person name="Ball S.L."/>
            <person name="Bradley K.W."/>
            <person name="Asai D.J."/>
            <person name="Bowman C.A."/>
            <person name="Russell D.A."/>
            <person name="Pope W.H."/>
            <person name="Jacobs-Sera D."/>
            <person name="Hendrix R.W."/>
            <person name="Hatfull G.F."/>
        </authorList>
    </citation>
    <scope>NUCLEOTIDE SEQUENCE [LARGE SCALE GENOMIC DNA]</scope>
    <source>
        <strain evidence="2 3">DSM 27648</strain>
    </source>
</reference>
<dbReference type="Pfam" id="PF02627">
    <property type="entry name" value="CMD"/>
    <property type="match status" value="1"/>
</dbReference>
<dbReference type="InterPro" id="IPR003779">
    <property type="entry name" value="CMD-like"/>
</dbReference>
<dbReference type="SUPFAM" id="SSF69118">
    <property type="entry name" value="AhpD-like"/>
    <property type="match status" value="1"/>
</dbReference>
<dbReference type="Gene3D" id="1.20.1290.10">
    <property type="entry name" value="AhpD-like"/>
    <property type="match status" value="1"/>
</dbReference>
<evidence type="ECO:0000259" key="1">
    <source>
        <dbReference type="Pfam" id="PF02627"/>
    </source>
</evidence>
<dbReference type="PANTHER" id="PTHR34846:SF7">
    <property type="entry name" value="BLL7811 PROTEIN"/>
    <property type="match status" value="1"/>
</dbReference>
<accession>A0A0K1Q3A1</accession>
<name>A0A0K1Q3A1_9BACT</name>
<proteinExistence type="predicted"/>
<dbReference type="Proteomes" id="UP000064967">
    <property type="component" value="Chromosome"/>
</dbReference>
<dbReference type="InterPro" id="IPR029032">
    <property type="entry name" value="AhpD-like"/>
</dbReference>
<keyword evidence="2" id="KW-0575">Peroxidase</keyword>
<keyword evidence="2" id="KW-0560">Oxidoreductase</keyword>
<dbReference type="AlphaFoldDB" id="A0A0K1Q3A1"/>
<dbReference type="STRING" id="1391654.AKJ09_06989"/>
<organism evidence="2 3">
    <name type="scientific">Labilithrix luteola</name>
    <dbReference type="NCBI Taxonomy" id="1391654"/>
    <lineage>
        <taxon>Bacteria</taxon>
        <taxon>Pseudomonadati</taxon>
        <taxon>Myxococcota</taxon>
        <taxon>Polyangia</taxon>
        <taxon>Polyangiales</taxon>
        <taxon>Labilitrichaceae</taxon>
        <taxon>Labilithrix</taxon>
    </lineage>
</organism>
<sequence length="158" mass="17686">MEIMLMQARIKNPAMLIPEAMGPLQALAALIRNSPVPQKTIGLCHLRASQINGCAVCLDLHRRHMKGDETEERLFALPAWRDAPFFTDSERAALGLTESLTRLSESEDRVPDAVWNEAARHFDERELASLVIAITTINTFNRINVATRQVAGAQPWEK</sequence>
<protein>
    <submittedName>
        <fullName evidence="2">4-carboxymuconolactone decarboxylase domain/alkylhydroperoxidase AhpD family core domain protein</fullName>
    </submittedName>
</protein>
<dbReference type="KEGG" id="llu:AKJ09_06989"/>
<dbReference type="GO" id="GO:0051920">
    <property type="term" value="F:peroxiredoxin activity"/>
    <property type="evidence" value="ECO:0007669"/>
    <property type="project" value="InterPro"/>
</dbReference>
<keyword evidence="3" id="KW-1185">Reference proteome</keyword>
<dbReference type="PANTHER" id="PTHR34846">
    <property type="entry name" value="4-CARBOXYMUCONOLACTONE DECARBOXYLASE FAMILY PROTEIN (AFU_ORTHOLOGUE AFUA_6G11590)"/>
    <property type="match status" value="1"/>
</dbReference>
<dbReference type="PATRIC" id="fig|1391654.3.peg.7094"/>